<feature type="transmembrane region" description="Helical" evidence="1">
    <location>
        <begin position="142"/>
        <end position="163"/>
    </location>
</feature>
<keyword evidence="1" id="KW-1133">Transmembrane helix</keyword>
<evidence type="ECO:0008006" key="3">
    <source>
        <dbReference type="Google" id="ProtNLM"/>
    </source>
</evidence>
<protein>
    <recommendedName>
        <fullName evidence="3">DUF2085 domain-containing protein</fullName>
    </recommendedName>
</protein>
<keyword evidence="1" id="KW-0812">Transmembrane</keyword>
<sequence>MIPITSQPSSRAEEKVAPGQQTRLRSVQSLLINSIVEFMQTGLTPSPSRHNVSWRSLIADVVLAGLVSGPVAAPFLAASSLPLLPGIADIIYFMGQKVCPQPEMGLMLSPPWLMAVCMRCYGTVLALLLTRWLCYRTEGKGAFWLAQYGLPGWFLSIVLMLFYPLEYFLQQWDVWGYENAIVFPFGAIAGLGLGLLIMPLLHQQGFDGQNVRSEHQRQNQA</sequence>
<dbReference type="STRING" id="395961.Cyan7425_3465"/>
<dbReference type="eggNOG" id="ENOG5031A5I">
    <property type="taxonomic scope" value="Bacteria"/>
</dbReference>
<evidence type="ECO:0000256" key="1">
    <source>
        <dbReference type="SAM" id="Phobius"/>
    </source>
</evidence>
<dbReference type="AlphaFoldDB" id="B8HQW8"/>
<dbReference type="Pfam" id="PF09858">
    <property type="entry name" value="DUF2085"/>
    <property type="match status" value="1"/>
</dbReference>
<dbReference type="HOGENOM" id="CLU_1248914_0_0_3"/>
<dbReference type="EMBL" id="CP001344">
    <property type="protein sequence ID" value="ACL45789.1"/>
    <property type="molecule type" value="Genomic_DNA"/>
</dbReference>
<gene>
    <name evidence="2" type="ordered locus">Cyan7425_3465</name>
</gene>
<evidence type="ECO:0000313" key="2">
    <source>
        <dbReference type="EMBL" id="ACL45789.1"/>
    </source>
</evidence>
<name>B8HQW8_CYAP4</name>
<dbReference type="InterPro" id="IPR019206">
    <property type="entry name" value="DUF2085_TM"/>
</dbReference>
<organism evidence="2">
    <name type="scientific">Cyanothece sp. (strain PCC 7425 / ATCC 29141)</name>
    <dbReference type="NCBI Taxonomy" id="395961"/>
    <lineage>
        <taxon>Bacteria</taxon>
        <taxon>Bacillati</taxon>
        <taxon>Cyanobacteriota</taxon>
        <taxon>Cyanophyceae</taxon>
        <taxon>Gomontiellales</taxon>
        <taxon>Cyanothecaceae</taxon>
        <taxon>Cyanothece</taxon>
    </lineage>
</organism>
<feature type="transmembrane region" description="Helical" evidence="1">
    <location>
        <begin position="112"/>
        <end position="130"/>
    </location>
</feature>
<proteinExistence type="predicted"/>
<dbReference type="KEGG" id="cyn:Cyan7425_3465"/>
<reference evidence="2" key="1">
    <citation type="submission" date="2009-01" db="EMBL/GenBank/DDBJ databases">
        <title>Complete sequence of chromosome Cyanothece sp. PCC 7425.</title>
        <authorList>
            <consortium name="US DOE Joint Genome Institute"/>
            <person name="Lucas S."/>
            <person name="Copeland A."/>
            <person name="Lapidus A."/>
            <person name="Glavina del Rio T."/>
            <person name="Dalin E."/>
            <person name="Tice H."/>
            <person name="Bruce D."/>
            <person name="Goodwin L."/>
            <person name="Pitluck S."/>
            <person name="Sims D."/>
            <person name="Meineke L."/>
            <person name="Brettin T."/>
            <person name="Detter J.C."/>
            <person name="Han C."/>
            <person name="Larimer F."/>
            <person name="Land M."/>
            <person name="Hauser L."/>
            <person name="Kyrpides N."/>
            <person name="Ovchinnikova G."/>
            <person name="Liberton M."/>
            <person name="Stoeckel J."/>
            <person name="Banerjee A."/>
            <person name="Singh A."/>
            <person name="Page L."/>
            <person name="Sato H."/>
            <person name="Zhao L."/>
            <person name="Sherman L."/>
            <person name="Pakrasi H."/>
            <person name="Richardson P."/>
        </authorList>
    </citation>
    <scope>NUCLEOTIDE SEQUENCE</scope>
    <source>
        <strain evidence="2">PCC 7425</strain>
    </source>
</reference>
<accession>B8HQW8</accession>
<keyword evidence="1" id="KW-0472">Membrane</keyword>
<feature type="transmembrane region" description="Helical" evidence="1">
    <location>
        <begin position="183"/>
        <end position="202"/>
    </location>
</feature>